<evidence type="ECO:0000313" key="2">
    <source>
        <dbReference type="Proteomes" id="UP000070133"/>
    </source>
</evidence>
<protein>
    <submittedName>
        <fullName evidence="1">Uncharacterized protein</fullName>
    </submittedName>
</protein>
<dbReference type="Proteomes" id="UP000070133">
    <property type="component" value="Unassembled WGS sequence"/>
</dbReference>
<dbReference type="AlphaFoldDB" id="A0A139H0I4"/>
<evidence type="ECO:0000313" key="1">
    <source>
        <dbReference type="EMBL" id="KXS95975.1"/>
    </source>
</evidence>
<comment type="caution">
    <text evidence="1">The sequence shown here is derived from an EMBL/GenBank/DDBJ whole genome shotgun (WGS) entry which is preliminary data.</text>
</comment>
<gene>
    <name evidence="1" type="ORF">AC578_8114</name>
</gene>
<dbReference type="OrthoDB" id="5238236at2759"/>
<keyword evidence="2" id="KW-1185">Reference proteome</keyword>
<dbReference type="EMBL" id="LFZN01000191">
    <property type="protein sequence ID" value="KXS95975.1"/>
    <property type="molecule type" value="Genomic_DNA"/>
</dbReference>
<reference evidence="1 2" key="1">
    <citation type="submission" date="2015-07" db="EMBL/GenBank/DDBJ databases">
        <title>Comparative genomics of the Sigatoka disease complex on banana suggests a link between parallel evolutionary changes in Pseudocercospora fijiensis and Pseudocercospora eumusae and increased virulence on the banana host.</title>
        <authorList>
            <person name="Chang T.-C."/>
            <person name="Salvucci A."/>
            <person name="Crous P.W."/>
            <person name="Stergiopoulos I."/>
        </authorList>
    </citation>
    <scope>NUCLEOTIDE SEQUENCE [LARGE SCALE GENOMIC DNA]</scope>
    <source>
        <strain evidence="1 2">CBS 114824</strain>
    </source>
</reference>
<accession>A0A139H0I4</accession>
<name>A0A139H0I4_9PEZI</name>
<proteinExistence type="predicted"/>
<organism evidence="1 2">
    <name type="scientific">Pseudocercospora eumusae</name>
    <dbReference type="NCBI Taxonomy" id="321146"/>
    <lineage>
        <taxon>Eukaryota</taxon>
        <taxon>Fungi</taxon>
        <taxon>Dikarya</taxon>
        <taxon>Ascomycota</taxon>
        <taxon>Pezizomycotina</taxon>
        <taxon>Dothideomycetes</taxon>
        <taxon>Dothideomycetidae</taxon>
        <taxon>Mycosphaerellales</taxon>
        <taxon>Mycosphaerellaceae</taxon>
        <taxon>Pseudocercospora</taxon>
    </lineage>
</organism>
<sequence>MVNVFGTWLTKAARAAGYETAKEKATPSKAQPAAPVITAPKCSTLKSRQKSGMMRLTYLEEQPNKPKFFAPDDLPEEYREQAHAQMRNSGCT</sequence>